<gene>
    <name evidence="2" type="ORF">AAW01_00905</name>
</gene>
<dbReference type="PATRIC" id="fig|502682.8.peg.187"/>
<organism evidence="2 3">
    <name type="scientific">Aurantiacibacter gangjinensis</name>
    <dbReference type="NCBI Taxonomy" id="502682"/>
    <lineage>
        <taxon>Bacteria</taxon>
        <taxon>Pseudomonadati</taxon>
        <taxon>Pseudomonadota</taxon>
        <taxon>Alphaproteobacteria</taxon>
        <taxon>Sphingomonadales</taxon>
        <taxon>Erythrobacteraceae</taxon>
        <taxon>Aurantiacibacter</taxon>
    </lineage>
</organism>
<comment type="caution">
    <text evidence="2">The sequence shown here is derived from an EMBL/GenBank/DDBJ whole genome shotgun (WGS) entry which is preliminary data.</text>
</comment>
<accession>A0A0G9MPM7</accession>
<name>A0A0G9MPM7_9SPHN</name>
<sequence>MPKGKGETIMKKALIAAATALSIAAAPAMAQDRDDDLPSMYPMAAVDNDNRDEIETYDADRQRMYYGWPLEVRSYYWTLDENDRMMFWNMDSDADRVAYYNANRMTGDMTFVRTGMVQNAPIARANHDGTYPICESDADDHCMNAWAAGQRGPGVDRPLNYWPGQTTTMRDYGG</sequence>
<keyword evidence="3" id="KW-1185">Reference proteome</keyword>
<dbReference type="EMBL" id="LBHC01000001">
    <property type="protein sequence ID" value="KLE32650.1"/>
    <property type="molecule type" value="Genomic_DNA"/>
</dbReference>
<reference evidence="2 3" key="1">
    <citation type="submission" date="2015-04" db="EMBL/GenBank/DDBJ databases">
        <title>The draft genome sequence of Erythrobacr gangjinensis K7-2.</title>
        <authorList>
            <person name="Zhuang L."/>
            <person name="Liu Y."/>
            <person name="Shao Z."/>
        </authorList>
    </citation>
    <scope>NUCLEOTIDE SEQUENCE [LARGE SCALE GENOMIC DNA]</scope>
    <source>
        <strain evidence="2 3">K7-2</strain>
    </source>
</reference>
<dbReference type="STRING" id="502682.BMF35_a1606"/>
<keyword evidence="1" id="KW-0732">Signal</keyword>
<dbReference type="AlphaFoldDB" id="A0A0G9MPM7"/>
<evidence type="ECO:0000313" key="3">
    <source>
        <dbReference type="Proteomes" id="UP000053070"/>
    </source>
</evidence>
<proteinExistence type="predicted"/>
<feature type="signal peptide" evidence="1">
    <location>
        <begin position="1"/>
        <end position="30"/>
    </location>
</feature>
<protein>
    <submittedName>
        <fullName evidence="2">Uncharacterized protein</fullName>
    </submittedName>
</protein>
<dbReference type="Proteomes" id="UP000053070">
    <property type="component" value="Unassembled WGS sequence"/>
</dbReference>
<evidence type="ECO:0000313" key="2">
    <source>
        <dbReference type="EMBL" id="KLE32650.1"/>
    </source>
</evidence>
<feature type="chain" id="PRO_5002580198" evidence="1">
    <location>
        <begin position="31"/>
        <end position="174"/>
    </location>
</feature>
<evidence type="ECO:0000256" key="1">
    <source>
        <dbReference type="SAM" id="SignalP"/>
    </source>
</evidence>